<evidence type="ECO:0000313" key="1">
    <source>
        <dbReference type="EMBL" id="KAF2832466.1"/>
    </source>
</evidence>
<dbReference type="Gene3D" id="1.10.510.10">
    <property type="entry name" value="Transferase(Phosphotransferase) domain 1"/>
    <property type="match status" value="1"/>
</dbReference>
<dbReference type="InterPro" id="IPR011009">
    <property type="entry name" value="Kinase-like_dom_sf"/>
</dbReference>
<keyword evidence="2" id="KW-1185">Reference proteome</keyword>
<name>A0A6A7AGY7_9PLEO</name>
<accession>A0A6A7AGY7</accession>
<dbReference type="EMBL" id="MU006217">
    <property type="protein sequence ID" value="KAF2832466.1"/>
    <property type="molecule type" value="Genomic_DNA"/>
</dbReference>
<dbReference type="AlphaFoldDB" id="A0A6A7AGY7"/>
<evidence type="ECO:0008006" key="3">
    <source>
        <dbReference type="Google" id="ProtNLM"/>
    </source>
</evidence>
<dbReference type="SUPFAM" id="SSF56112">
    <property type="entry name" value="Protein kinase-like (PK-like)"/>
    <property type="match status" value="1"/>
</dbReference>
<protein>
    <recommendedName>
        <fullName evidence="3">ZZ-type domain-containing protein</fullName>
    </recommendedName>
</protein>
<evidence type="ECO:0000313" key="2">
    <source>
        <dbReference type="Proteomes" id="UP000799424"/>
    </source>
</evidence>
<organism evidence="1 2">
    <name type="scientific">Ophiobolus disseminans</name>
    <dbReference type="NCBI Taxonomy" id="1469910"/>
    <lineage>
        <taxon>Eukaryota</taxon>
        <taxon>Fungi</taxon>
        <taxon>Dikarya</taxon>
        <taxon>Ascomycota</taxon>
        <taxon>Pezizomycotina</taxon>
        <taxon>Dothideomycetes</taxon>
        <taxon>Pleosporomycetidae</taxon>
        <taxon>Pleosporales</taxon>
        <taxon>Pleosporineae</taxon>
        <taxon>Phaeosphaeriaceae</taxon>
        <taxon>Ophiobolus</taxon>
    </lineage>
</organism>
<sequence length="748" mass="84721">MDHVGLAASVITIARLIWVALSRTTTIISYFLFEATRDLELLQEDIKRFRSLLVDIKCREVISSNARVHDVDIAFQKIVHQVDQVSEGKIFCFHSEYIVPVGLCLIVYHRKLDGLKNCLRTLKDDLQTAASAESLAESSGSTIKVGLVHQNYVNARHVNSNAVRARLGGSSGTTTYQTRSVFGTAAFANTSLTRPSRSVRKVRSSPPIGILESSQTFYPESYTSHSQVPDVVVFGRHEEISTNQSSVNLYKILYFRDPRNWTILNVSLEIPRSSNLWRFIRLSQHENPRFNAVTASCIPLSLLKLILLKLKSLGPVQEASHVHLRLSLNDQRNLTVAKVTAPFEYDSCIDQIERTEQKVTNAMYHMGCRMIHEKQVARLACIDLPDRFLVSIDGRNVEEVMSLRRPPDLDFCNRIRLLHRLRDKPGFPRLVGVTVDTITSRIKSYLVAWPDTACQLLFHRASDTSIPCSWQMVEHWSRQLLQRTGEVHGVGDVVGTLRFLRPPILVDALDQVHLWQFQTTLDVAPNASTFYPPEFRHFAQSVKQCDIKIEGCLTPAYDVYQCGQILWMLAKGWASNSKSALEIREDFNKTPESNDAGLWFGPHPLPRLPELVPSWFQEVVDACCADLPERWSCQDVLTKFPHSGNDTETKMCGDVKHQPQDECNIQACRMNRHGCCDLCSRQYTLAVYQCHLCSGDDYQLCSICFNQGKHCEDSEHLLVEIQFGGSFPIAVQYFSSPDACGKRKIFTV</sequence>
<dbReference type="OrthoDB" id="3755736at2759"/>
<dbReference type="Proteomes" id="UP000799424">
    <property type="component" value="Unassembled WGS sequence"/>
</dbReference>
<reference evidence="1" key="1">
    <citation type="journal article" date="2020" name="Stud. Mycol.">
        <title>101 Dothideomycetes genomes: a test case for predicting lifestyles and emergence of pathogens.</title>
        <authorList>
            <person name="Haridas S."/>
            <person name="Albert R."/>
            <person name="Binder M."/>
            <person name="Bloem J."/>
            <person name="Labutti K."/>
            <person name="Salamov A."/>
            <person name="Andreopoulos B."/>
            <person name="Baker S."/>
            <person name="Barry K."/>
            <person name="Bills G."/>
            <person name="Bluhm B."/>
            <person name="Cannon C."/>
            <person name="Castanera R."/>
            <person name="Culley D."/>
            <person name="Daum C."/>
            <person name="Ezra D."/>
            <person name="Gonzalez J."/>
            <person name="Henrissat B."/>
            <person name="Kuo A."/>
            <person name="Liang C."/>
            <person name="Lipzen A."/>
            <person name="Lutzoni F."/>
            <person name="Magnuson J."/>
            <person name="Mondo S."/>
            <person name="Nolan M."/>
            <person name="Ohm R."/>
            <person name="Pangilinan J."/>
            <person name="Park H.-J."/>
            <person name="Ramirez L."/>
            <person name="Alfaro M."/>
            <person name="Sun H."/>
            <person name="Tritt A."/>
            <person name="Yoshinaga Y."/>
            <person name="Zwiers L.-H."/>
            <person name="Turgeon B."/>
            <person name="Goodwin S."/>
            <person name="Spatafora J."/>
            <person name="Crous P."/>
            <person name="Grigoriev I."/>
        </authorList>
    </citation>
    <scope>NUCLEOTIDE SEQUENCE</scope>
    <source>
        <strain evidence="1">CBS 113818</strain>
    </source>
</reference>
<gene>
    <name evidence="1" type="ORF">CC86DRAFT_462750</name>
</gene>
<proteinExistence type="predicted"/>